<sequence>MMSVQNSQNLSLDSALKLLKTLSCTDSLTVTTAGDRQQLAQALLLVVNASEYQNIGICADSVEQALTALVDYLTTFEYPLPGDLTPVPMQTPVYLKFNSQKMTYYLDTYTGDYRGVLVSCQSSENESLNGTYGHFPLDLFASV</sequence>
<evidence type="ECO:0008006" key="2">
    <source>
        <dbReference type="Google" id="ProtNLM"/>
    </source>
</evidence>
<dbReference type="Gene3D" id="3.30.360.10">
    <property type="entry name" value="Dihydrodipicolinate Reductase, domain 2"/>
    <property type="match status" value="1"/>
</dbReference>
<gene>
    <name evidence="1" type="ORF">BH720_25505</name>
</gene>
<dbReference type="STRING" id="1781255.BH720_25505"/>
<reference evidence="1" key="1">
    <citation type="submission" date="2016-09" db="EMBL/GenBank/DDBJ databases">
        <title>Draft genome of thermotolerant cyanobacterium Desertifilum sp. strain IPPAS B-1220.</title>
        <authorList>
            <person name="Sinetova M.A."/>
            <person name="Bolakhan K."/>
            <person name="Zayadan B.K."/>
            <person name="Mironov K.S."/>
            <person name="Ustinova V."/>
            <person name="Kupriyanova E.V."/>
            <person name="Sidorov R.A."/>
            <person name="Skrypnik A.N."/>
            <person name="Gogoleva N.E."/>
            <person name="Gogolev Y.V."/>
            <person name="Los D.A."/>
        </authorList>
    </citation>
    <scope>NUCLEOTIDE SEQUENCE [LARGE SCALE GENOMIC DNA]</scope>
    <source>
        <strain evidence="1">IPPAS B-1220</strain>
    </source>
</reference>
<dbReference type="SUPFAM" id="SSF160532">
    <property type="entry name" value="Ava3019-like"/>
    <property type="match status" value="1"/>
</dbReference>
<dbReference type="EMBL" id="MJGC01000132">
    <property type="protein sequence ID" value="OEJ72431.1"/>
    <property type="molecule type" value="Genomic_DNA"/>
</dbReference>
<protein>
    <recommendedName>
        <fullName evidence="2">DUF1824 domain-containing protein</fullName>
    </recommendedName>
</protein>
<comment type="caution">
    <text evidence="1">The sequence shown here is derived from an EMBL/GenBank/DDBJ whole genome shotgun (WGS) entry which is preliminary data.</text>
</comment>
<accession>A0A1E5QCV0</accession>
<evidence type="ECO:0000313" key="1">
    <source>
        <dbReference type="EMBL" id="OEJ72431.1"/>
    </source>
</evidence>
<dbReference type="Pfam" id="PF08854">
    <property type="entry name" value="DUF1824"/>
    <property type="match status" value="1"/>
</dbReference>
<dbReference type="InterPro" id="IPR014953">
    <property type="entry name" value="DUF1824"/>
</dbReference>
<dbReference type="OrthoDB" id="424950at2"/>
<dbReference type="AlphaFoldDB" id="A0A1E5QCV0"/>
<name>A0A1E5QCV0_9CYAN</name>
<organism evidence="1">
    <name type="scientific">Desertifilum tharense IPPAS B-1220</name>
    <dbReference type="NCBI Taxonomy" id="1781255"/>
    <lineage>
        <taxon>Bacteria</taxon>
        <taxon>Bacillati</taxon>
        <taxon>Cyanobacteriota</taxon>
        <taxon>Cyanophyceae</taxon>
        <taxon>Desertifilales</taxon>
        <taxon>Desertifilaceae</taxon>
        <taxon>Desertifilum</taxon>
    </lineage>
</organism>
<proteinExistence type="predicted"/>